<comment type="caution">
    <text evidence="1">The sequence shown here is derived from an EMBL/GenBank/DDBJ whole genome shotgun (WGS) entry which is preliminary data.</text>
</comment>
<dbReference type="PANTHER" id="PTHR42648">
    <property type="entry name" value="TRANSPOSASE, PUTATIVE-RELATED"/>
    <property type="match status" value="1"/>
</dbReference>
<dbReference type="SUPFAM" id="SSF53098">
    <property type="entry name" value="Ribonuclease H-like"/>
    <property type="match status" value="1"/>
</dbReference>
<dbReference type="InterPro" id="IPR012337">
    <property type="entry name" value="RNaseH-like_sf"/>
</dbReference>
<accession>A0AAW2P7G4</accession>
<protein>
    <submittedName>
        <fullName evidence="1">Uncharacterized protein</fullName>
    </submittedName>
</protein>
<sequence>MFASGLLDLIHLDVYRSLNTQARGGFYYFTTLTDNHSWYGYVYLLRYKFEAFVRFKEFELEIENQTGRQSKILLSDLDIVGHGSVHDEFTKLSFSKVIWRSDMDVKTTFLNGFIEKEIYMDQSKSFTIVGEEQKKVSGSSIAFLVLYVNNILPIRNNAKILGLYVEKVLKSFKMENCKRGSLLMRYGIKLSKKQSRRFDEELKRMLDVPILQPQAVFNMLRSALCLTSLTHRE</sequence>
<dbReference type="EMBL" id="JACGWM010000009">
    <property type="protein sequence ID" value="KAL0352202.1"/>
    <property type="molecule type" value="Genomic_DNA"/>
</dbReference>
<dbReference type="PANTHER" id="PTHR42648:SF27">
    <property type="entry name" value="RNA-DIRECTED DNA POLYMERASE"/>
    <property type="match status" value="1"/>
</dbReference>
<dbReference type="InterPro" id="IPR039537">
    <property type="entry name" value="Retrotran_Ty1/copia-like"/>
</dbReference>
<dbReference type="AlphaFoldDB" id="A0AAW2P7G4"/>
<reference evidence="1" key="2">
    <citation type="journal article" date="2024" name="Plant">
        <title>Genomic evolution and insights into agronomic trait innovations of Sesamum species.</title>
        <authorList>
            <person name="Miao H."/>
            <person name="Wang L."/>
            <person name="Qu L."/>
            <person name="Liu H."/>
            <person name="Sun Y."/>
            <person name="Le M."/>
            <person name="Wang Q."/>
            <person name="Wei S."/>
            <person name="Zheng Y."/>
            <person name="Lin W."/>
            <person name="Duan Y."/>
            <person name="Cao H."/>
            <person name="Xiong S."/>
            <person name="Wang X."/>
            <person name="Wei L."/>
            <person name="Li C."/>
            <person name="Ma Q."/>
            <person name="Ju M."/>
            <person name="Zhao R."/>
            <person name="Li G."/>
            <person name="Mu C."/>
            <person name="Tian Q."/>
            <person name="Mei H."/>
            <person name="Zhang T."/>
            <person name="Gao T."/>
            <person name="Zhang H."/>
        </authorList>
    </citation>
    <scope>NUCLEOTIDE SEQUENCE</scope>
    <source>
        <strain evidence="1">KEN8</strain>
    </source>
</reference>
<proteinExistence type="predicted"/>
<evidence type="ECO:0000313" key="1">
    <source>
        <dbReference type="EMBL" id="KAL0352202.1"/>
    </source>
</evidence>
<gene>
    <name evidence="1" type="ORF">Scaly_1608900</name>
</gene>
<reference evidence="1" key="1">
    <citation type="submission" date="2020-06" db="EMBL/GenBank/DDBJ databases">
        <authorList>
            <person name="Li T."/>
            <person name="Hu X."/>
            <person name="Zhang T."/>
            <person name="Song X."/>
            <person name="Zhang H."/>
            <person name="Dai N."/>
            <person name="Sheng W."/>
            <person name="Hou X."/>
            <person name="Wei L."/>
        </authorList>
    </citation>
    <scope>NUCLEOTIDE SEQUENCE</scope>
    <source>
        <strain evidence="1">KEN8</strain>
        <tissue evidence="1">Leaf</tissue>
    </source>
</reference>
<name>A0AAW2P7G4_9LAMI</name>
<organism evidence="1">
    <name type="scientific">Sesamum calycinum</name>
    <dbReference type="NCBI Taxonomy" id="2727403"/>
    <lineage>
        <taxon>Eukaryota</taxon>
        <taxon>Viridiplantae</taxon>
        <taxon>Streptophyta</taxon>
        <taxon>Embryophyta</taxon>
        <taxon>Tracheophyta</taxon>
        <taxon>Spermatophyta</taxon>
        <taxon>Magnoliopsida</taxon>
        <taxon>eudicotyledons</taxon>
        <taxon>Gunneridae</taxon>
        <taxon>Pentapetalae</taxon>
        <taxon>asterids</taxon>
        <taxon>lamiids</taxon>
        <taxon>Lamiales</taxon>
        <taxon>Pedaliaceae</taxon>
        <taxon>Sesamum</taxon>
    </lineage>
</organism>